<dbReference type="Gene3D" id="3.30.70.100">
    <property type="match status" value="1"/>
</dbReference>
<dbReference type="InterPro" id="IPR020456">
    <property type="entry name" value="Acylphosphatase"/>
</dbReference>
<dbReference type="GO" id="GO:0003998">
    <property type="term" value="F:acylphosphatase activity"/>
    <property type="evidence" value="ECO:0007669"/>
    <property type="project" value="UniProtKB-EC"/>
</dbReference>
<evidence type="ECO:0000256" key="3">
    <source>
        <dbReference type="ARBA" id="ARBA00015991"/>
    </source>
</evidence>
<dbReference type="PANTHER" id="PTHR47268">
    <property type="entry name" value="ACYLPHOSPHATASE"/>
    <property type="match status" value="1"/>
</dbReference>
<dbReference type="NCBIfam" id="NF011000">
    <property type="entry name" value="PRK14426.1"/>
    <property type="match status" value="1"/>
</dbReference>
<dbReference type="PROSITE" id="PS00151">
    <property type="entry name" value="ACYLPHOSPHATASE_2"/>
    <property type="match status" value="1"/>
</dbReference>
<sequence>MDRSHRIFLVTGHVQCVGFRYSTRIRAMDLELTGYAKNLNNGDVEVLAVGNSANIEKLHTWLHKGPDTARVERVAEQDAADIKIDDTNSRYFQVL</sequence>
<evidence type="ECO:0000256" key="4">
    <source>
        <dbReference type="ARBA" id="ARBA00047645"/>
    </source>
</evidence>
<dbReference type="Proteomes" id="UP000027219">
    <property type="component" value="Unassembled WGS sequence"/>
</dbReference>
<dbReference type="PROSITE" id="PS51160">
    <property type="entry name" value="ACYLPHOSPHATASE_3"/>
    <property type="match status" value="1"/>
</dbReference>
<dbReference type="OrthoDB" id="5295388at2"/>
<dbReference type="SUPFAM" id="SSF54975">
    <property type="entry name" value="Acylphosphatase/BLUF domain-like"/>
    <property type="match status" value="1"/>
</dbReference>
<comment type="similarity">
    <text evidence="1 6">Belongs to the acylphosphatase family.</text>
</comment>
<feature type="active site" evidence="5">
    <location>
        <position position="38"/>
    </location>
</feature>
<name>A0A066V0V2_9VIBR</name>
<comment type="caution">
    <text evidence="8">The sequence shown here is derived from an EMBL/GenBank/DDBJ whole genome shotgun (WGS) entry which is preliminary data.</text>
</comment>
<reference evidence="8 9" key="1">
    <citation type="submission" date="2014-02" db="EMBL/GenBank/DDBJ databases">
        <title>Vibrio fortis Dalian14 Genome Sequencing.</title>
        <authorList>
            <person name="Wang Y."/>
            <person name="Song L."/>
            <person name="Liu G."/>
            <person name="Ding J."/>
        </authorList>
    </citation>
    <scope>NUCLEOTIDE SEQUENCE [LARGE SCALE GENOMIC DNA]</scope>
    <source>
        <strain evidence="8 9">Dalian14</strain>
    </source>
</reference>
<keyword evidence="5" id="KW-0378">Hydrolase</keyword>
<dbReference type="EC" id="3.6.1.7" evidence="2 5"/>
<dbReference type="RefSeq" id="WP_032549140.1">
    <property type="nucleotide sequence ID" value="NZ_JFFR01000002.1"/>
</dbReference>
<organism evidence="8 9">
    <name type="scientific">Vibrio fortis</name>
    <dbReference type="NCBI Taxonomy" id="212667"/>
    <lineage>
        <taxon>Bacteria</taxon>
        <taxon>Pseudomonadati</taxon>
        <taxon>Pseudomonadota</taxon>
        <taxon>Gammaproteobacteria</taxon>
        <taxon>Vibrionales</taxon>
        <taxon>Vibrionaceae</taxon>
        <taxon>Vibrio</taxon>
    </lineage>
</organism>
<evidence type="ECO:0000256" key="5">
    <source>
        <dbReference type="PROSITE-ProRule" id="PRU00520"/>
    </source>
</evidence>
<dbReference type="PANTHER" id="PTHR47268:SF4">
    <property type="entry name" value="ACYLPHOSPHATASE"/>
    <property type="match status" value="1"/>
</dbReference>
<evidence type="ECO:0000259" key="7">
    <source>
        <dbReference type="PROSITE" id="PS51160"/>
    </source>
</evidence>
<dbReference type="AlphaFoldDB" id="A0A066V0V2"/>
<feature type="domain" description="Acylphosphatase-like" evidence="7">
    <location>
        <begin position="5"/>
        <end position="95"/>
    </location>
</feature>
<evidence type="ECO:0000256" key="2">
    <source>
        <dbReference type="ARBA" id="ARBA00012150"/>
    </source>
</evidence>
<dbReference type="InterPro" id="IPR017968">
    <property type="entry name" value="Acylphosphatase_CS"/>
</dbReference>
<protein>
    <recommendedName>
        <fullName evidence="3 5">acylphosphatase</fullName>
        <ecNumber evidence="2 5">3.6.1.7</ecNumber>
    </recommendedName>
</protein>
<evidence type="ECO:0000256" key="1">
    <source>
        <dbReference type="ARBA" id="ARBA00005614"/>
    </source>
</evidence>
<evidence type="ECO:0000313" key="8">
    <source>
        <dbReference type="EMBL" id="KDN30134.1"/>
    </source>
</evidence>
<dbReference type="EMBL" id="JFFR01000002">
    <property type="protein sequence ID" value="KDN30134.1"/>
    <property type="molecule type" value="Genomic_DNA"/>
</dbReference>
<proteinExistence type="inferred from homology"/>
<dbReference type="Pfam" id="PF00708">
    <property type="entry name" value="Acylphosphatase"/>
    <property type="match status" value="1"/>
</dbReference>
<dbReference type="InterPro" id="IPR001792">
    <property type="entry name" value="Acylphosphatase-like_dom"/>
</dbReference>
<gene>
    <name evidence="8" type="ORF">VFDL14_05225</name>
</gene>
<dbReference type="STRING" id="212667.VFDL14_05225"/>
<evidence type="ECO:0000313" key="9">
    <source>
        <dbReference type="Proteomes" id="UP000027219"/>
    </source>
</evidence>
<accession>A0A066V0V2</accession>
<feature type="active site" evidence="5">
    <location>
        <position position="20"/>
    </location>
</feature>
<comment type="catalytic activity">
    <reaction evidence="4 5">
        <text>an acyl phosphate + H2O = a carboxylate + phosphate + H(+)</text>
        <dbReference type="Rhea" id="RHEA:14965"/>
        <dbReference type="ChEBI" id="CHEBI:15377"/>
        <dbReference type="ChEBI" id="CHEBI:15378"/>
        <dbReference type="ChEBI" id="CHEBI:29067"/>
        <dbReference type="ChEBI" id="CHEBI:43474"/>
        <dbReference type="ChEBI" id="CHEBI:59918"/>
        <dbReference type="EC" id="3.6.1.7"/>
    </reaction>
</comment>
<dbReference type="InterPro" id="IPR036046">
    <property type="entry name" value="Acylphosphatase-like_dom_sf"/>
</dbReference>
<keyword evidence="9" id="KW-1185">Reference proteome</keyword>
<evidence type="ECO:0000256" key="6">
    <source>
        <dbReference type="RuleBase" id="RU004168"/>
    </source>
</evidence>